<reference evidence="1" key="1">
    <citation type="submission" date="2021-03" db="EMBL/GenBank/DDBJ databases">
        <authorList>
            <consortium name="DOE Joint Genome Institute"/>
            <person name="Ahrendt S."/>
            <person name="Looney B.P."/>
            <person name="Miyauchi S."/>
            <person name="Morin E."/>
            <person name="Drula E."/>
            <person name="Courty P.E."/>
            <person name="Chicoki N."/>
            <person name="Fauchery L."/>
            <person name="Kohler A."/>
            <person name="Kuo A."/>
            <person name="Labutti K."/>
            <person name="Pangilinan J."/>
            <person name="Lipzen A."/>
            <person name="Riley R."/>
            <person name="Andreopoulos W."/>
            <person name="He G."/>
            <person name="Johnson J."/>
            <person name="Barry K.W."/>
            <person name="Grigoriev I.V."/>
            <person name="Nagy L."/>
            <person name="Hibbett D."/>
            <person name="Henrissat B."/>
            <person name="Matheny P.B."/>
            <person name="Labbe J."/>
            <person name="Martin F."/>
        </authorList>
    </citation>
    <scope>NUCLEOTIDE SEQUENCE</scope>
    <source>
        <strain evidence="1">HHB10654</strain>
    </source>
</reference>
<sequence>MSMGPCHIAFPSQNNSAVPGAPSMNNLLPVTSSMGGAHPQVPSPTTQPPYSYTTGGYDYGRSMPPVCSPRVVHPQPAQQSASPARAPHPIHQFVLHQEVQVHIRANVWVVGVIVSVLQLCHKFMGWGYEVEYIVPETGRVTVEQFPLNQMRP</sequence>
<proteinExistence type="predicted"/>
<reference evidence="1" key="2">
    <citation type="journal article" date="2022" name="New Phytol.">
        <title>Evolutionary transition to the ectomycorrhizal habit in the genomes of a hyperdiverse lineage of mushroom-forming fungi.</title>
        <authorList>
            <person name="Looney B."/>
            <person name="Miyauchi S."/>
            <person name="Morin E."/>
            <person name="Drula E."/>
            <person name="Courty P.E."/>
            <person name="Kohler A."/>
            <person name="Kuo A."/>
            <person name="LaButti K."/>
            <person name="Pangilinan J."/>
            <person name="Lipzen A."/>
            <person name="Riley R."/>
            <person name="Andreopoulos W."/>
            <person name="He G."/>
            <person name="Johnson J."/>
            <person name="Nolan M."/>
            <person name="Tritt A."/>
            <person name="Barry K.W."/>
            <person name="Grigoriev I.V."/>
            <person name="Nagy L.G."/>
            <person name="Hibbett D."/>
            <person name="Henrissat B."/>
            <person name="Matheny P.B."/>
            <person name="Labbe J."/>
            <person name="Martin F.M."/>
        </authorList>
    </citation>
    <scope>NUCLEOTIDE SEQUENCE</scope>
    <source>
        <strain evidence="1">HHB10654</strain>
    </source>
</reference>
<organism evidence="1 2">
    <name type="scientific">Artomyces pyxidatus</name>
    <dbReference type="NCBI Taxonomy" id="48021"/>
    <lineage>
        <taxon>Eukaryota</taxon>
        <taxon>Fungi</taxon>
        <taxon>Dikarya</taxon>
        <taxon>Basidiomycota</taxon>
        <taxon>Agaricomycotina</taxon>
        <taxon>Agaricomycetes</taxon>
        <taxon>Russulales</taxon>
        <taxon>Auriscalpiaceae</taxon>
        <taxon>Artomyces</taxon>
    </lineage>
</organism>
<keyword evidence="2" id="KW-1185">Reference proteome</keyword>
<accession>A0ACB8T8H8</accession>
<name>A0ACB8T8H8_9AGAM</name>
<evidence type="ECO:0000313" key="2">
    <source>
        <dbReference type="Proteomes" id="UP000814140"/>
    </source>
</evidence>
<dbReference type="EMBL" id="MU277196">
    <property type="protein sequence ID" value="KAI0065089.1"/>
    <property type="molecule type" value="Genomic_DNA"/>
</dbReference>
<protein>
    <submittedName>
        <fullName evidence="1">Uncharacterized protein</fullName>
    </submittedName>
</protein>
<comment type="caution">
    <text evidence="1">The sequence shown here is derived from an EMBL/GenBank/DDBJ whole genome shotgun (WGS) entry which is preliminary data.</text>
</comment>
<dbReference type="Proteomes" id="UP000814140">
    <property type="component" value="Unassembled WGS sequence"/>
</dbReference>
<evidence type="ECO:0000313" key="1">
    <source>
        <dbReference type="EMBL" id="KAI0065089.1"/>
    </source>
</evidence>
<gene>
    <name evidence="1" type="ORF">BV25DRAFT_1989345</name>
</gene>